<organism evidence="1">
    <name type="scientific">Siphoviridae sp. ct1Zj2</name>
    <dbReference type="NCBI Taxonomy" id="2826272"/>
    <lineage>
        <taxon>Viruses</taxon>
        <taxon>Duplodnaviria</taxon>
        <taxon>Heunggongvirae</taxon>
        <taxon>Uroviricota</taxon>
        <taxon>Caudoviricetes</taxon>
    </lineage>
</organism>
<dbReference type="EMBL" id="BK014890">
    <property type="protein sequence ID" value="DAD80906.1"/>
    <property type="molecule type" value="Genomic_DNA"/>
</dbReference>
<reference evidence="1" key="1">
    <citation type="journal article" date="2021" name="Proc. Natl. Acad. Sci. U.S.A.">
        <title>A Catalog of Tens of Thousands of Viruses from Human Metagenomes Reveals Hidden Associations with Chronic Diseases.</title>
        <authorList>
            <person name="Tisza M.J."/>
            <person name="Buck C.B."/>
        </authorList>
    </citation>
    <scope>NUCLEOTIDE SEQUENCE</scope>
    <source>
        <strain evidence="1">Ct1Zj2</strain>
    </source>
</reference>
<accession>A0A8S5MFA7</accession>
<evidence type="ECO:0000313" key="1">
    <source>
        <dbReference type="EMBL" id="DAD80906.1"/>
    </source>
</evidence>
<protein>
    <submittedName>
        <fullName evidence="1">H-type lectin domain</fullName>
    </submittedName>
</protein>
<name>A0A8S5MFA7_9CAUD</name>
<proteinExistence type="predicted"/>
<sequence>MIEVKDRIPTKPNRIRIVPETGDPFYAVWERADEPIEEGTPVNKYLFDSIDDGGHFPNALDDIEIDAQRVTLAAGWTTVSFRRPLSGVPRVFVSVSDTAVVAVRNITRTSCQIAVRLGALQEVYVSTSGGGTASTKVTVLSYPEFSAVTADVLAIYDGGITV</sequence>